<keyword evidence="5" id="KW-1185">Reference proteome</keyword>
<dbReference type="SUPFAM" id="SSF52091">
    <property type="entry name" value="SpoIIaa-like"/>
    <property type="match status" value="1"/>
</dbReference>
<dbReference type="RefSeq" id="WP_167166146.1">
    <property type="nucleotide sequence ID" value="NZ_JAAOYM010000001.1"/>
</dbReference>
<dbReference type="InterPro" id="IPR002645">
    <property type="entry name" value="STAS_dom"/>
</dbReference>
<accession>A0A7X5UM39</accession>
<dbReference type="InterPro" id="IPR036513">
    <property type="entry name" value="STAS_dom_sf"/>
</dbReference>
<sequence length="105" mass="11156">MTNASVRAHTRDATVDIVIDGEVDLANSEAVQQEVFAAVSNRLAGVCVDLSGLTYIDSAGLRILFALAERLRLLQTDCTVIAPYGSPVRRVIELSGLASVVNVRG</sequence>
<dbReference type="Gene3D" id="3.30.750.24">
    <property type="entry name" value="STAS domain"/>
    <property type="match status" value="1"/>
</dbReference>
<dbReference type="GO" id="GO:0043856">
    <property type="term" value="F:anti-sigma factor antagonist activity"/>
    <property type="evidence" value="ECO:0007669"/>
    <property type="project" value="InterPro"/>
</dbReference>
<reference evidence="4 5" key="1">
    <citation type="submission" date="2020-03" db="EMBL/GenBank/DDBJ databases">
        <title>Sequencing the genomes of 1000 actinobacteria strains.</title>
        <authorList>
            <person name="Klenk H.-P."/>
        </authorList>
    </citation>
    <scope>NUCLEOTIDE SEQUENCE [LARGE SCALE GENOMIC DNA]</scope>
    <source>
        <strain evidence="4 5">DSM 45685</strain>
    </source>
</reference>
<evidence type="ECO:0000259" key="3">
    <source>
        <dbReference type="PROSITE" id="PS50801"/>
    </source>
</evidence>
<dbReference type="PANTHER" id="PTHR33495:SF13">
    <property type="entry name" value="ANTI-SIGMA-F FACTOR ANTAGONIST RSFB"/>
    <property type="match status" value="1"/>
</dbReference>
<organism evidence="4 5">
    <name type="scientific">Saccharomonospora amisosensis</name>
    <dbReference type="NCBI Taxonomy" id="1128677"/>
    <lineage>
        <taxon>Bacteria</taxon>
        <taxon>Bacillati</taxon>
        <taxon>Actinomycetota</taxon>
        <taxon>Actinomycetes</taxon>
        <taxon>Pseudonocardiales</taxon>
        <taxon>Pseudonocardiaceae</taxon>
        <taxon>Saccharomonospora</taxon>
    </lineage>
</organism>
<dbReference type="PANTHER" id="PTHR33495">
    <property type="entry name" value="ANTI-SIGMA FACTOR ANTAGONIST TM_1081-RELATED-RELATED"/>
    <property type="match status" value="1"/>
</dbReference>
<evidence type="ECO:0000313" key="5">
    <source>
        <dbReference type="Proteomes" id="UP000545493"/>
    </source>
</evidence>
<gene>
    <name evidence="4" type="ORF">FHU38_000536</name>
</gene>
<dbReference type="NCBIfam" id="TIGR00377">
    <property type="entry name" value="ant_ant_sig"/>
    <property type="match status" value="1"/>
</dbReference>
<dbReference type="InterPro" id="IPR003658">
    <property type="entry name" value="Anti-sigma_ant"/>
</dbReference>
<dbReference type="Pfam" id="PF01740">
    <property type="entry name" value="STAS"/>
    <property type="match status" value="1"/>
</dbReference>
<dbReference type="CDD" id="cd07043">
    <property type="entry name" value="STAS_anti-anti-sigma_factors"/>
    <property type="match status" value="1"/>
</dbReference>
<evidence type="ECO:0000313" key="4">
    <source>
        <dbReference type="EMBL" id="NIJ10192.1"/>
    </source>
</evidence>
<comment type="caution">
    <text evidence="4">The sequence shown here is derived from an EMBL/GenBank/DDBJ whole genome shotgun (WGS) entry which is preliminary data.</text>
</comment>
<feature type="domain" description="STAS" evidence="3">
    <location>
        <begin position="4"/>
        <end position="105"/>
    </location>
</feature>
<comment type="similarity">
    <text evidence="1 2">Belongs to the anti-sigma-factor antagonist family.</text>
</comment>
<evidence type="ECO:0000256" key="2">
    <source>
        <dbReference type="RuleBase" id="RU003749"/>
    </source>
</evidence>
<dbReference type="PROSITE" id="PS50801">
    <property type="entry name" value="STAS"/>
    <property type="match status" value="1"/>
</dbReference>
<name>A0A7X5UM39_9PSEU</name>
<proteinExistence type="inferred from homology"/>
<dbReference type="AlphaFoldDB" id="A0A7X5UM39"/>
<evidence type="ECO:0000256" key="1">
    <source>
        <dbReference type="ARBA" id="ARBA00009013"/>
    </source>
</evidence>
<dbReference type="Proteomes" id="UP000545493">
    <property type="component" value="Unassembled WGS sequence"/>
</dbReference>
<dbReference type="EMBL" id="JAAOYM010000001">
    <property type="protein sequence ID" value="NIJ10192.1"/>
    <property type="molecule type" value="Genomic_DNA"/>
</dbReference>
<protein>
    <recommendedName>
        <fullName evidence="2">Anti-sigma factor antagonist</fullName>
    </recommendedName>
</protein>